<keyword evidence="1" id="KW-0175">Coiled coil</keyword>
<keyword evidence="3" id="KW-0472">Membrane</keyword>
<keyword evidence="3" id="KW-0812">Transmembrane</keyword>
<name>A0A8T0IWX6_CERPU</name>
<organism evidence="4 5">
    <name type="scientific">Ceratodon purpureus</name>
    <name type="common">Fire moss</name>
    <name type="synonym">Dicranum purpureum</name>
    <dbReference type="NCBI Taxonomy" id="3225"/>
    <lineage>
        <taxon>Eukaryota</taxon>
        <taxon>Viridiplantae</taxon>
        <taxon>Streptophyta</taxon>
        <taxon>Embryophyta</taxon>
        <taxon>Bryophyta</taxon>
        <taxon>Bryophytina</taxon>
        <taxon>Bryopsida</taxon>
        <taxon>Dicranidae</taxon>
        <taxon>Pseudoditrichales</taxon>
        <taxon>Ditrichaceae</taxon>
        <taxon>Ceratodon</taxon>
    </lineage>
</organism>
<evidence type="ECO:0000256" key="2">
    <source>
        <dbReference type="SAM" id="MobiDB-lite"/>
    </source>
</evidence>
<feature type="region of interest" description="Disordered" evidence="2">
    <location>
        <begin position="169"/>
        <end position="200"/>
    </location>
</feature>
<feature type="compositionally biased region" description="Basic and acidic residues" evidence="2">
    <location>
        <begin position="182"/>
        <end position="196"/>
    </location>
</feature>
<accession>A0A8T0IWX6</accession>
<keyword evidence="5" id="KW-1185">Reference proteome</keyword>
<gene>
    <name evidence="4" type="ORF">KC19_2G176700</name>
</gene>
<reference evidence="4" key="1">
    <citation type="submission" date="2020-06" db="EMBL/GenBank/DDBJ databases">
        <title>WGS assembly of Ceratodon purpureus strain R40.</title>
        <authorList>
            <person name="Carey S.B."/>
            <person name="Jenkins J."/>
            <person name="Shu S."/>
            <person name="Lovell J.T."/>
            <person name="Sreedasyam A."/>
            <person name="Maumus F."/>
            <person name="Tiley G.P."/>
            <person name="Fernandez-Pozo N."/>
            <person name="Barry K."/>
            <person name="Chen C."/>
            <person name="Wang M."/>
            <person name="Lipzen A."/>
            <person name="Daum C."/>
            <person name="Saski C.A."/>
            <person name="Payton A.C."/>
            <person name="Mcbreen J.C."/>
            <person name="Conrad R.E."/>
            <person name="Kollar L.M."/>
            <person name="Olsson S."/>
            <person name="Huttunen S."/>
            <person name="Landis J.B."/>
            <person name="Wickett N.J."/>
            <person name="Johnson M.G."/>
            <person name="Rensing S.A."/>
            <person name="Grimwood J."/>
            <person name="Schmutz J."/>
            <person name="Mcdaniel S.F."/>
        </authorList>
    </citation>
    <scope>NUCLEOTIDE SEQUENCE</scope>
    <source>
        <strain evidence="4">R40</strain>
    </source>
</reference>
<dbReference type="Proteomes" id="UP000822688">
    <property type="component" value="Chromosome 2"/>
</dbReference>
<evidence type="ECO:0000256" key="1">
    <source>
        <dbReference type="SAM" id="Coils"/>
    </source>
</evidence>
<keyword evidence="3" id="KW-1133">Transmembrane helix</keyword>
<proteinExistence type="predicted"/>
<feature type="transmembrane region" description="Helical" evidence="3">
    <location>
        <begin position="7"/>
        <end position="26"/>
    </location>
</feature>
<evidence type="ECO:0000313" key="4">
    <source>
        <dbReference type="EMBL" id="KAG0587602.1"/>
    </source>
</evidence>
<dbReference type="AlphaFoldDB" id="A0A8T0IWX6"/>
<comment type="caution">
    <text evidence="4">The sequence shown here is derived from an EMBL/GenBank/DDBJ whole genome shotgun (WGS) entry which is preliminary data.</text>
</comment>
<feature type="region of interest" description="Disordered" evidence="2">
    <location>
        <begin position="215"/>
        <end position="245"/>
    </location>
</feature>
<evidence type="ECO:0000313" key="5">
    <source>
        <dbReference type="Proteomes" id="UP000822688"/>
    </source>
</evidence>
<sequence>MAGRGKVSLYMIFLIMTFGTIGLISFQTLKERKTSAILLVAKYKEIDDLNNRYEELLEATKKSLQQAKEEKENLIRKIKDLENSDKIHHVICREDKERYKIKKEQEISALKERLQSKETELTKAKAKVELLKHDNKKGDANKMVIKSVGKDNLVEEGLESFVKTSDAKDIKNPKISLSQNSAKEEEKTTDGDRVVEESSDIVSDAKVGEFKAEEAFEVEKSDGGNLEESELPASKGVEEEDDAKELEVDVKLSNFDEGGEANESQIQE</sequence>
<protein>
    <submittedName>
        <fullName evidence="4">Uncharacterized protein</fullName>
    </submittedName>
</protein>
<evidence type="ECO:0000256" key="3">
    <source>
        <dbReference type="SAM" id="Phobius"/>
    </source>
</evidence>
<dbReference type="EMBL" id="CM026422">
    <property type="protein sequence ID" value="KAG0587602.1"/>
    <property type="molecule type" value="Genomic_DNA"/>
</dbReference>
<feature type="coiled-coil region" evidence="1">
    <location>
        <begin position="39"/>
        <end position="134"/>
    </location>
</feature>